<organism evidence="1">
    <name type="scientific">uncultured Chloroflexia bacterium</name>
    <dbReference type="NCBI Taxonomy" id="1672391"/>
    <lineage>
        <taxon>Bacteria</taxon>
        <taxon>Bacillati</taxon>
        <taxon>Chloroflexota</taxon>
        <taxon>Chloroflexia</taxon>
        <taxon>environmental samples</taxon>
    </lineage>
</organism>
<sequence>DRRRGTRDYATACSVCSWRCTLVGPSDVSSGRRRRRAV</sequence>
<reference evidence="1" key="1">
    <citation type="submission" date="2020-02" db="EMBL/GenBank/DDBJ databases">
        <authorList>
            <person name="Meier V. D."/>
        </authorList>
    </citation>
    <scope>NUCLEOTIDE SEQUENCE</scope>
    <source>
        <strain evidence="1">AVDCRST_MAG93</strain>
    </source>
</reference>
<evidence type="ECO:0000313" key="1">
    <source>
        <dbReference type="EMBL" id="CAA9239320.1"/>
    </source>
</evidence>
<accession>A0A6J4I0K3</accession>
<proteinExistence type="predicted"/>
<feature type="non-terminal residue" evidence="1">
    <location>
        <position position="1"/>
    </location>
</feature>
<dbReference type="EMBL" id="CADCTR010000423">
    <property type="protein sequence ID" value="CAA9239320.1"/>
    <property type="molecule type" value="Genomic_DNA"/>
</dbReference>
<feature type="non-terminal residue" evidence="1">
    <location>
        <position position="38"/>
    </location>
</feature>
<gene>
    <name evidence="1" type="ORF">AVDCRST_MAG93-1251</name>
</gene>
<protein>
    <submittedName>
        <fullName evidence="1">Uncharacterized protein</fullName>
    </submittedName>
</protein>
<dbReference type="AlphaFoldDB" id="A0A6J4I0K3"/>
<name>A0A6J4I0K3_9CHLR</name>